<name>A0A4R2HQW7_9ACTN</name>
<dbReference type="RefSeq" id="WP_132209063.1">
    <property type="nucleotide sequence ID" value="NZ_SLWN01000003.1"/>
</dbReference>
<feature type="signal peptide" evidence="2">
    <location>
        <begin position="1"/>
        <end position="21"/>
    </location>
</feature>
<gene>
    <name evidence="3" type="ORF">EV652_103625</name>
</gene>
<evidence type="ECO:0000313" key="3">
    <source>
        <dbReference type="EMBL" id="TCO33623.1"/>
    </source>
</evidence>
<feature type="compositionally biased region" description="Low complexity" evidence="1">
    <location>
        <begin position="31"/>
        <end position="60"/>
    </location>
</feature>
<organism evidence="3 4">
    <name type="scientific">Kribbella steppae</name>
    <dbReference type="NCBI Taxonomy" id="2512223"/>
    <lineage>
        <taxon>Bacteria</taxon>
        <taxon>Bacillati</taxon>
        <taxon>Actinomycetota</taxon>
        <taxon>Actinomycetes</taxon>
        <taxon>Propionibacteriales</taxon>
        <taxon>Kribbellaceae</taxon>
        <taxon>Kribbella</taxon>
    </lineage>
</organism>
<evidence type="ECO:0000256" key="1">
    <source>
        <dbReference type="SAM" id="MobiDB-lite"/>
    </source>
</evidence>
<sequence length="211" mass="21803">MPRSRLAVLLLAPLVVLPAACGGGDDTGGLPTVSSTPTEASSSTPATTPTPTLAPTTVPASSSQKYGALTLVINHTPKPPANADLALRAYDEFEQSSHKSLATNVEDPGVVRRSAGAALRDIRSVLQDQKTKKVRTGGLVTVTTKVVRVGAAVAALDTCYDQSKSVLIRADGSTYVGPGTKKNPELKASVILVNVGALWKVSEYNLKAGPC</sequence>
<keyword evidence="2" id="KW-0732">Signal</keyword>
<evidence type="ECO:0000256" key="2">
    <source>
        <dbReference type="SAM" id="SignalP"/>
    </source>
</evidence>
<protein>
    <recommendedName>
        <fullName evidence="5">Mce-associated membrane protein</fullName>
    </recommendedName>
</protein>
<comment type="caution">
    <text evidence="3">The sequence shown here is derived from an EMBL/GenBank/DDBJ whole genome shotgun (WGS) entry which is preliminary data.</text>
</comment>
<reference evidence="3 4" key="1">
    <citation type="journal article" date="2015" name="Stand. Genomic Sci.">
        <title>Genomic Encyclopedia of Bacterial and Archaeal Type Strains, Phase III: the genomes of soil and plant-associated and newly described type strains.</title>
        <authorList>
            <person name="Whitman W.B."/>
            <person name="Woyke T."/>
            <person name="Klenk H.P."/>
            <person name="Zhou Y."/>
            <person name="Lilburn T.G."/>
            <person name="Beck B.J."/>
            <person name="De Vos P."/>
            <person name="Vandamme P."/>
            <person name="Eisen J.A."/>
            <person name="Garrity G."/>
            <person name="Hugenholtz P."/>
            <person name="Kyrpides N.C."/>
        </authorList>
    </citation>
    <scope>NUCLEOTIDE SEQUENCE [LARGE SCALE GENOMIC DNA]</scope>
    <source>
        <strain evidence="3 4">VKM Ac-2572</strain>
    </source>
</reference>
<dbReference type="EMBL" id="SLWN01000003">
    <property type="protein sequence ID" value="TCO33623.1"/>
    <property type="molecule type" value="Genomic_DNA"/>
</dbReference>
<feature type="region of interest" description="Disordered" evidence="1">
    <location>
        <begin position="28"/>
        <end position="60"/>
    </location>
</feature>
<evidence type="ECO:0008006" key="5">
    <source>
        <dbReference type="Google" id="ProtNLM"/>
    </source>
</evidence>
<dbReference type="OrthoDB" id="3826126at2"/>
<proteinExistence type="predicted"/>
<keyword evidence="4" id="KW-1185">Reference proteome</keyword>
<dbReference type="Proteomes" id="UP000294508">
    <property type="component" value="Unassembled WGS sequence"/>
</dbReference>
<feature type="chain" id="PRO_5038699605" description="Mce-associated membrane protein" evidence="2">
    <location>
        <begin position="22"/>
        <end position="211"/>
    </location>
</feature>
<dbReference type="AlphaFoldDB" id="A0A4R2HQW7"/>
<evidence type="ECO:0000313" key="4">
    <source>
        <dbReference type="Proteomes" id="UP000294508"/>
    </source>
</evidence>
<accession>A0A4R2HQW7</accession>